<evidence type="ECO:0000313" key="12">
    <source>
        <dbReference type="Proteomes" id="UP000228533"/>
    </source>
</evidence>
<dbReference type="Proteomes" id="UP000228533">
    <property type="component" value="Unassembled WGS sequence"/>
</dbReference>
<evidence type="ECO:0000313" key="11">
    <source>
        <dbReference type="EMBL" id="PIT96288.1"/>
    </source>
</evidence>
<keyword evidence="7 8" id="KW-0472">Membrane</keyword>
<dbReference type="InterPro" id="IPR007267">
    <property type="entry name" value="GtrA_DPMS_TM"/>
</dbReference>
<accession>A0A2M6WU11</accession>
<evidence type="ECO:0000259" key="9">
    <source>
        <dbReference type="Pfam" id="PF00535"/>
    </source>
</evidence>
<dbReference type="InterPro" id="IPR039528">
    <property type="entry name" value="DPM1-like"/>
</dbReference>
<evidence type="ECO:0008006" key="13">
    <source>
        <dbReference type="Google" id="ProtNLM"/>
    </source>
</evidence>
<feature type="domain" description="GtrA/DPMS transmembrane" evidence="10">
    <location>
        <begin position="286"/>
        <end position="374"/>
    </location>
</feature>
<dbReference type="Gene3D" id="3.90.550.10">
    <property type="entry name" value="Spore Coat Polysaccharide Biosynthesis Protein SpsA, Chain A"/>
    <property type="match status" value="1"/>
</dbReference>
<dbReference type="Pfam" id="PF04138">
    <property type="entry name" value="GtrA_DPMS_TM"/>
    <property type="match status" value="1"/>
</dbReference>
<evidence type="ECO:0000256" key="4">
    <source>
        <dbReference type="ARBA" id="ARBA00022679"/>
    </source>
</evidence>
<dbReference type="GO" id="GO:0009247">
    <property type="term" value="P:glycolipid biosynthetic process"/>
    <property type="evidence" value="ECO:0007669"/>
    <property type="project" value="TreeGrafter"/>
</dbReference>
<sequence>MKILIIIPTYNERESLPKLLESLDAVNFDVSKLKEAEKAIKYPLKTNTSLTVEKNKETLQQTSELVNKKQLIIDKLFVDDNSPDGTAELVQEWQATRRDIYLISRFGKLGLGTAYLEGFAWALNRDYEAVVQMDADLSHDPVYLSEMLAKLDNFQVVIGSRYVAGGGVENWPILRRIISKGGSWYSRNVLSLPIRDVTGGFNVWSREALLALSLNEIKSNGYSFQVEMKYQASQIGLKMTEFPIIFKERHDGQSKMSQKIVFEAMWRVWLLLVRSRRIQPYKKIIKFGVVGLSGFIIDFGVLLFLVEVLKINLYLANAVSFGLAVVNTFLLNKFWTFRSKRTDYTQEFVQFLIVSLIGLTLSLVGLRLLVQLGLWYVLA</sequence>
<dbReference type="InterPro" id="IPR029044">
    <property type="entry name" value="Nucleotide-diphossugar_trans"/>
</dbReference>
<dbReference type="FunFam" id="3.90.550.10:FF:000122">
    <property type="entry name" value="Dolichol-phosphate mannosyltransferase subunit 1"/>
    <property type="match status" value="1"/>
</dbReference>
<feature type="transmembrane region" description="Helical" evidence="8">
    <location>
        <begin position="284"/>
        <end position="305"/>
    </location>
</feature>
<feature type="transmembrane region" description="Helical" evidence="8">
    <location>
        <begin position="311"/>
        <end position="330"/>
    </location>
</feature>
<proteinExistence type="inferred from homology"/>
<keyword evidence="4" id="KW-0808">Transferase</keyword>
<dbReference type="CDD" id="cd06442">
    <property type="entry name" value="DPM1_like"/>
    <property type="match status" value="1"/>
</dbReference>
<dbReference type="AlphaFoldDB" id="A0A2M6WU11"/>
<reference evidence="12" key="1">
    <citation type="submission" date="2017-09" db="EMBL/GenBank/DDBJ databases">
        <title>Depth-based differentiation of microbial function through sediment-hosted aquifers and enrichment of novel symbionts in the deep terrestrial subsurface.</title>
        <authorList>
            <person name="Probst A.J."/>
            <person name="Ladd B."/>
            <person name="Jarett J.K."/>
            <person name="Geller-Mcgrath D.E."/>
            <person name="Sieber C.M.K."/>
            <person name="Emerson J.B."/>
            <person name="Anantharaman K."/>
            <person name="Thomas B.C."/>
            <person name="Malmstrom R."/>
            <person name="Stieglmeier M."/>
            <person name="Klingl A."/>
            <person name="Woyke T."/>
            <person name="Ryan C.M."/>
            <person name="Banfield J.F."/>
        </authorList>
    </citation>
    <scope>NUCLEOTIDE SEQUENCE [LARGE SCALE GENOMIC DNA]</scope>
</reference>
<feature type="transmembrane region" description="Helical" evidence="8">
    <location>
        <begin position="351"/>
        <end position="378"/>
    </location>
</feature>
<dbReference type="GO" id="GO:0004582">
    <property type="term" value="F:dolichyl-phosphate beta-D-mannosyltransferase activity"/>
    <property type="evidence" value="ECO:0007669"/>
    <property type="project" value="InterPro"/>
</dbReference>
<evidence type="ECO:0000256" key="8">
    <source>
        <dbReference type="SAM" id="Phobius"/>
    </source>
</evidence>
<name>A0A2M6WU11_9BACT</name>
<feature type="non-terminal residue" evidence="11">
    <location>
        <position position="379"/>
    </location>
</feature>
<dbReference type="PANTHER" id="PTHR43398:SF1">
    <property type="entry name" value="DOLICHOL-PHOSPHATE MANNOSYLTRANSFERASE SUBUNIT 1"/>
    <property type="match status" value="1"/>
</dbReference>
<dbReference type="SUPFAM" id="SSF53448">
    <property type="entry name" value="Nucleotide-diphospho-sugar transferases"/>
    <property type="match status" value="1"/>
</dbReference>
<evidence type="ECO:0000256" key="1">
    <source>
        <dbReference type="ARBA" id="ARBA00004141"/>
    </source>
</evidence>
<evidence type="ECO:0000256" key="6">
    <source>
        <dbReference type="ARBA" id="ARBA00022989"/>
    </source>
</evidence>
<dbReference type="GO" id="GO:0000271">
    <property type="term" value="P:polysaccharide biosynthetic process"/>
    <property type="evidence" value="ECO:0007669"/>
    <property type="project" value="InterPro"/>
</dbReference>
<comment type="subcellular location">
    <subcellularLocation>
        <location evidence="1">Membrane</location>
        <topology evidence="1">Multi-pass membrane protein</topology>
    </subcellularLocation>
</comment>
<dbReference type="EMBL" id="PFAM01000008">
    <property type="protein sequence ID" value="PIT96288.1"/>
    <property type="molecule type" value="Genomic_DNA"/>
</dbReference>
<evidence type="ECO:0000256" key="2">
    <source>
        <dbReference type="ARBA" id="ARBA00006739"/>
    </source>
</evidence>
<keyword evidence="5 8" id="KW-0812">Transmembrane</keyword>
<comment type="similarity">
    <text evidence="2">Belongs to the glycosyltransferase 2 family.</text>
</comment>
<gene>
    <name evidence="11" type="ORF">COT94_01185</name>
</gene>
<evidence type="ECO:0000256" key="7">
    <source>
        <dbReference type="ARBA" id="ARBA00023136"/>
    </source>
</evidence>
<comment type="caution">
    <text evidence="11">The sequence shown here is derived from an EMBL/GenBank/DDBJ whole genome shotgun (WGS) entry which is preliminary data.</text>
</comment>
<organism evidence="11 12">
    <name type="scientific">Candidatus Falkowbacteria bacterium CG10_big_fil_rev_8_21_14_0_10_37_14</name>
    <dbReference type="NCBI Taxonomy" id="1974561"/>
    <lineage>
        <taxon>Bacteria</taxon>
        <taxon>Candidatus Falkowiibacteriota</taxon>
    </lineage>
</organism>
<dbReference type="Pfam" id="PF00535">
    <property type="entry name" value="Glycos_transf_2"/>
    <property type="match status" value="1"/>
</dbReference>
<dbReference type="GO" id="GO:0016020">
    <property type="term" value="C:membrane"/>
    <property type="evidence" value="ECO:0007669"/>
    <property type="project" value="UniProtKB-SubCell"/>
</dbReference>
<evidence type="ECO:0000259" key="10">
    <source>
        <dbReference type="Pfam" id="PF04138"/>
    </source>
</evidence>
<dbReference type="InterPro" id="IPR001173">
    <property type="entry name" value="Glyco_trans_2-like"/>
</dbReference>
<dbReference type="PANTHER" id="PTHR43398">
    <property type="entry name" value="DOLICHOL-PHOSPHATE MANNOSYLTRANSFERASE SUBUNIT 1"/>
    <property type="match status" value="1"/>
</dbReference>
<protein>
    <recommendedName>
        <fullName evidence="13">Dolichyl-phosphate beta-D-mannosyltransferase</fullName>
    </recommendedName>
</protein>
<feature type="domain" description="Glycosyltransferase 2-like" evidence="9">
    <location>
        <begin position="57"/>
        <end position="209"/>
    </location>
</feature>
<keyword evidence="6 8" id="KW-1133">Transmembrane helix</keyword>
<evidence type="ECO:0000256" key="5">
    <source>
        <dbReference type="ARBA" id="ARBA00022692"/>
    </source>
</evidence>
<evidence type="ECO:0000256" key="3">
    <source>
        <dbReference type="ARBA" id="ARBA00022676"/>
    </source>
</evidence>
<keyword evidence="3" id="KW-0328">Glycosyltransferase</keyword>